<comment type="caution">
    <text evidence="1">The sequence shown here is derived from an EMBL/GenBank/DDBJ whole genome shotgun (WGS) entry which is preliminary data.</text>
</comment>
<organism evidence="1 2">
    <name type="scientific">Triparma laevis f. inornata</name>
    <dbReference type="NCBI Taxonomy" id="1714386"/>
    <lineage>
        <taxon>Eukaryota</taxon>
        <taxon>Sar</taxon>
        <taxon>Stramenopiles</taxon>
        <taxon>Ochrophyta</taxon>
        <taxon>Bolidophyceae</taxon>
        <taxon>Parmales</taxon>
        <taxon>Triparmaceae</taxon>
        <taxon>Triparma</taxon>
    </lineage>
</organism>
<proteinExistence type="predicted"/>
<gene>
    <name evidence="1" type="ORF">TL16_g06146</name>
</gene>
<dbReference type="EMBL" id="BLQM01000184">
    <property type="protein sequence ID" value="GMH73291.1"/>
    <property type="molecule type" value="Genomic_DNA"/>
</dbReference>
<accession>A0A9W7AMJ7</accession>
<sequence length="184" mass="20005">MSGIMRRRSSINEVMHPDGELGKVENLRSSLADMKEAFASAVADVKKEEEFEQRARAVSAARLAAGLATHKTEMKAKVMNVAAEAAKKGVEVQESQHVKVNRRRWGAIVKDAVKKIDDKDKHDDGVKVEGGVVPEWQKEGRVRGSSVAMDAASLINAKTDTKRRGSAVAIDATKMAIFKGVAEH</sequence>
<reference evidence="2" key="1">
    <citation type="journal article" date="2023" name="Commun. Biol.">
        <title>Genome analysis of Parmales, the sister group of diatoms, reveals the evolutionary specialization of diatoms from phago-mixotrophs to photoautotrophs.</title>
        <authorList>
            <person name="Ban H."/>
            <person name="Sato S."/>
            <person name="Yoshikawa S."/>
            <person name="Yamada K."/>
            <person name="Nakamura Y."/>
            <person name="Ichinomiya M."/>
            <person name="Sato N."/>
            <person name="Blanc-Mathieu R."/>
            <person name="Endo H."/>
            <person name="Kuwata A."/>
            <person name="Ogata H."/>
        </authorList>
    </citation>
    <scope>NUCLEOTIDE SEQUENCE [LARGE SCALE GENOMIC DNA]</scope>
</reference>
<evidence type="ECO:0000313" key="2">
    <source>
        <dbReference type="Proteomes" id="UP001162640"/>
    </source>
</evidence>
<evidence type="ECO:0000313" key="1">
    <source>
        <dbReference type="EMBL" id="GMH73291.1"/>
    </source>
</evidence>
<dbReference type="Proteomes" id="UP001162640">
    <property type="component" value="Unassembled WGS sequence"/>
</dbReference>
<protein>
    <submittedName>
        <fullName evidence="1">Uncharacterized protein</fullName>
    </submittedName>
</protein>
<dbReference type="AlphaFoldDB" id="A0A9W7AMJ7"/>
<name>A0A9W7AMJ7_9STRA</name>